<sequence>MRCTKPFLFVVFLLFQVFAFAQQGLKSLHGKIISNEGSKEGVTIINVSKGIFVVSDDAGYFDINSQAMDTLRFISPTFLLYTYVIKDADFDRDPVLFPLERNKSGEILEEIIITKKPSHIYTYKSKGPSPVERKLASATSGIITPLINLINGRTAMLKKALLYEREGFRVEKFLDYIPPERLTTQFNIPYDYAEGFAFYAVLNDKVKEALVITPVDVHYLEGIITPLAVDFLDLINQDDKKMLNNKTE</sequence>
<evidence type="ECO:0000313" key="2">
    <source>
        <dbReference type="EMBL" id="KZE83087.1"/>
    </source>
</evidence>
<organism evidence="2 3">
    <name type="scientific">Myroides marinus</name>
    <dbReference type="NCBI Taxonomy" id="703342"/>
    <lineage>
        <taxon>Bacteria</taxon>
        <taxon>Pseudomonadati</taxon>
        <taxon>Bacteroidota</taxon>
        <taxon>Flavobacteriia</taxon>
        <taxon>Flavobacteriales</taxon>
        <taxon>Flavobacteriaceae</taxon>
        <taxon>Myroides</taxon>
    </lineage>
</organism>
<accession>A0A164A7I0</accession>
<keyword evidence="3" id="KW-1185">Reference proteome</keyword>
<evidence type="ECO:0000256" key="1">
    <source>
        <dbReference type="SAM" id="SignalP"/>
    </source>
</evidence>
<comment type="caution">
    <text evidence="2">The sequence shown here is derived from an EMBL/GenBank/DDBJ whole genome shotgun (WGS) entry which is preliminary data.</text>
</comment>
<dbReference type="EMBL" id="LQNU01000041">
    <property type="protein sequence ID" value="KZE83087.1"/>
    <property type="molecule type" value="Genomic_DNA"/>
</dbReference>
<evidence type="ECO:0008006" key="4">
    <source>
        <dbReference type="Google" id="ProtNLM"/>
    </source>
</evidence>
<dbReference type="AlphaFoldDB" id="A0A164A7I0"/>
<proteinExistence type="predicted"/>
<keyword evidence="1" id="KW-0732">Signal</keyword>
<reference evidence="2 3" key="1">
    <citation type="submission" date="2016-01" db="EMBL/GenBank/DDBJ databases">
        <title>Whole genome sequencing of Myroides marinus L41.</title>
        <authorList>
            <person name="Hong K.W."/>
        </authorList>
    </citation>
    <scope>NUCLEOTIDE SEQUENCE [LARGE SCALE GENOMIC DNA]</scope>
    <source>
        <strain evidence="2 3">L41</strain>
    </source>
</reference>
<gene>
    <name evidence="2" type="ORF">AV926_05955</name>
</gene>
<evidence type="ECO:0000313" key="3">
    <source>
        <dbReference type="Proteomes" id="UP000076630"/>
    </source>
</evidence>
<dbReference type="RefSeq" id="WP_052243503.1">
    <property type="nucleotide sequence ID" value="NZ_JWJO01000009.1"/>
</dbReference>
<feature type="signal peptide" evidence="1">
    <location>
        <begin position="1"/>
        <end position="21"/>
    </location>
</feature>
<dbReference type="OrthoDB" id="1427655at2"/>
<dbReference type="Proteomes" id="UP000076630">
    <property type="component" value="Unassembled WGS sequence"/>
</dbReference>
<name>A0A164A7I0_9FLAO</name>
<protein>
    <recommendedName>
        <fullName evidence="4">CarboxypepD_reg-like domain-containing protein</fullName>
    </recommendedName>
</protein>
<feature type="chain" id="PRO_5007848554" description="CarboxypepD_reg-like domain-containing protein" evidence="1">
    <location>
        <begin position="22"/>
        <end position="248"/>
    </location>
</feature>